<sequence length="113" mass="12799">MIVEYIRYRVEEGAAGALERAYASARTALDASAHCLGYELSRCVEEPSHYILRIEWDSLTGHLEGFRRSPEFGAFFRDVRPFVGNIEEMRHYEVTAIRRRAGAAPVTFGESGE</sequence>
<evidence type="ECO:0000313" key="3">
    <source>
        <dbReference type="Proteomes" id="UP001064971"/>
    </source>
</evidence>
<protein>
    <recommendedName>
        <fullName evidence="1">ABM domain-containing protein</fullName>
    </recommendedName>
</protein>
<accession>A0ABM8AK78</accession>
<dbReference type="SUPFAM" id="SSF54909">
    <property type="entry name" value="Dimeric alpha+beta barrel"/>
    <property type="match status" value="1"/>
</dbReference>
<dbReference type="Pfam" id="PF03992">
    <property type="entry name" value="ABM"/>
    <property type="match status" value="1"/>
</dbReference>
<organism evidence="2 3">
    <name type="scientific">Deinococcus aetherius</name>
    <dbReference type="NCBI Taxonomy" id="200252"/>
    <lineage>
        <taxon>Bacteria</taxon>
        <taxon>Thermotogati</taxon>
        <taxon>Deinococcota</taxon>
        <taxon>Deinococci</taxon>
        <taxon>Deinococcales</taxon>
        <taxon>Deinococcaceae</taxon>
        <taxon>Deinococcus</taxon>
    </lineage>
</organism>
<gene>
    <name evidence="2" type="ORF">DAETH_41900</name>
</gene>
<dbReference type="InterPro" id="IPR011008">
    <property type="entry name" value="Dimeric_a/b-barrel"/>
</dbReference>
<proteinExistence type="predicted"/>
<keyword evidence="3" id="KW-1185">Reference proteome</keyword>
<feature type="domain" description="ABM" evidence="1">
    <location>
        <begin position="1"/>
        <end position="77"/>
    </location>
</feature>
<evidence type="ECO:0000313" key="2">
    <source>
        <dbReference type="EMBL" id="BDP44221.1"/>
    </source>
</evidence>
<reference evidence="2" key="1">
    <citation type="submission" date="2022-07" db="EMBL/GenBank/DDBJ databases">
        <title>Complete Genome Sequence of the Radioresistant Bacterium Deinococcus aetherius ST0316, Isolated from the Air Dust collected in Lower Stratosphere above Japan.</title>
        <authorList>
            <person name="Satoh K."/>
            <person name="Hagiwara K."/>
            <person name="Katsumata K."/>
            <person name="Kubo A."/>
            <person name="Yokobori S."/>
            <person name="Yamagishi A."/>
            <person name="Oono Y."/>
            <person name="Narumi I."/>
        </authorList>
    </citation>
    <scope>NUCLEOTIDE SEQUENCE</scope>
    <source>
        <strain evidence="2">ST0316</strain>
        <plasmid evidence="2">pDAETH-2</plasmid>
    </source>
</reference>
<dbReference type="Gene3D" id="3.30.70.100">
    <property type="match status" value="1"/>
</dbReference>
<dbReference type="RefSeq" id="WP_264778089.1">
    <property type="nucleotide sequence ID" value="NZ_AP026562.1"/>
</dbReference>
<dbReference type="EMBL" id="AP026562">
    <property type="protein sequence ID" value="BDP44221.1"/>
    <property type="molecule type" value="Genomic_DNA"/>
</dbReference>
<evidence type="ECO:0000259" key="1">
    <source>
        <dbReference type="Pfam" id="PF03992"/>
    </source>
</evidence>
<geneLocation type="plasmid" evidence="2 3">
    <name>pDAETH-2</name>
</geneLocation>
<keyword evidence="2" id="KW-0614">Plasmid</keyword>
<dbReference type="Proteomes" id="UP001064971">
    <property type="component" value="Plasmid pDAETH-2"/>
</dbReference>
<name>A0ABM8AK78_9DEIO</name>
<dbReference type="InterPro" id="IPR007138">
    <property type="entry name" value="ABM_dom"/>
</dbReference>